<reference evidence="4" key="1">
    <citation type="submission" date="2009-11" db="EMBL/GenBank/DDBJ databases">
        <authorList>
            <consortium name="The Broad Institute Genome Sequencing Platform"/>
            <person name="Ward D."/>
            <person name="Feldgarden M."/>
            <person name="Earl A."/>
            <person name="Young S.K."/>
            <person name="Zeng Q."/>
            <person name="Koehrsen M."/>
            <person name="Alvarado L."/>
            <person name="Berlin A."/>
            <person name="Bochicchio J."/>
            <person name="Borenstein D."/>
            <person name="Chapman S.B."/>
            <person name="Chen Z."/>
            <person name="Engels R."/>
            <person name="Freedman E."/>
            <person name="Gellesch M."/>
            <person name="Goldberg J."/>
            <person name="Griggs A."/>
            <person name="Gujja S."/>
            <person name="Heilman E."/>
            <person name="Heiman D."/>
            <person name="Hepburn T."/>
            <person name="Howarth C."/>
            <person name="Jen D."/>
            <person name="Larson L."/>
            <person name="Lewis B."/>
            <person name="Mehta T."/>
            <person name="Park D."/>
            <person name="Pearson M."/>
            <person name="Roberts A."/>
            <person name="Saif S."/>
            <person name="Shea T."/>
            <person name="Shenoy N."/>
            <person name="Sisk P."/>
            <person name="Stolte C."/>
            <person name="Sykes S."/>
            <person name="Thomson T."/>
            <person name="Walk T."/>
            <person name="White J."/>
            <person name="Yandava C."/>
            <person name="Izard J."/>
            <person name="Baranova O.V."/>
            <person name="Blanton J.M."/>
            <person name="Tanner A.C."/>
            <person name="Dewhirst F.E."/>
            <person name="Haas B."/>
            <person name="Nusbaum C."/>
            <person name="Birren B."/>
        </authorList>
    </citation>
    <scope>NUCLEOTIDE SEQUENCE [LARGE SCALE GENOMIC DNA]</scope>
    <source>
        <strain evidence="4">1-1 BBBD Race 1</strain>
    </source>
</reference>
<feature type="compositionally biased region" description="Acidic residues" evidence="1">
    <location>
        <begin position="170"/>
        <end position="179"/>
    </location>
</feature>
<feature type="compositionally biased region" description="Low complexity" evidence="1">
    <location>
        <begin position="434"/>
        <end position="446"/>
    </location>
</feature>
<reference evidence="5 6" key="3">
    <citation type="journal article" date="2017" name="G3 (Bethesda)">
        <title>Comparative analysis highlights variable genome content of wheat rusts and divergence of the mating loci.</title>
        <authorList>
            <person name="Cuomo C.A."/>
            <person name="Bakkeren G."/>
            <person name="Khalil H.B."/>
            <person name="Panwar V."/>
            <person name="Joly D."/>
            <person name="Linning R."/>
            <person name="Sakthikumar S."/>
            <person name="Song X."/>
            <person name="Adiconis X."/>
            <person name="Fan L."/>
            <person name="Goldberg J.M."/>
            <person name="Levin J.Z."/>
            <person name="Young S."/>
            <person name="Zeng Q."/>
            <person name="Anikster Y."/>
            <person name="Bruce M."/>
            <person name="Wang M."/>
            <person name="Yin C."/>
            <person name="McCallum B."/>
            <person name="Szabo L.J."/>
            <person name="Hulbert S."/>
            <person name="Chen X."/>
            <person name="Fellers J.P."/>
        </authorList>
    </citation>
    <scope>NUCLEOTIDE SEQUENCE</scope>
    <source>
        <strain evidence="5">isolate 1-1 / race 1 (BBBD)</strain>
        <strain evidence="6">Isolate 1-1 / race 1 (BBBD)</strain>
    </source>
</reference>
<dbReference type="GO" id="GO:0006355">
    <property type="term" value="P:regulation of DNA-templated transcription"/>
    <property type="evidence" value="ECO:0007669"/>
    <property type="project" value="TreeGrafter"/>
</dbReference>
<reference evidence="5" key="4">
    <citation type="submission" date="2025-05" db="UniProtKB">
        <authorList>
            <consortium name="EnsemblFungi"/>
        </authorList>
    </citation>
    <scope>IDENTIFICATION</scope>
    <source>
        <strain evidence="5">isolate 1-1 / race 1 (BBBD)</strain>
    </source>
</reference>
<dbReference type="PANTHER" id="PTHR11289:SF0">
    <property type="entry name" value="BREAST CANCER TYPE 2 SUSCEPTIBILITY PROTEIN"/>
    <property type="match status" value="1"/>
</dbReference>
<organism evidence="4">
    <name type="scientific">Puccinia triticina (isolate 1-1 / race 1 (BBBD))</name>
    <name type="common">Brown leaf rust fungus</name>
    <dbReference type="NCBI Taxonomy" id="630390"/>
    <lineage>
        <taxon>Eukaryota</taxon>
        <taxon>Fungi</taxon>
        <taxon>Dikarya</taxon>
        <taxon>Basidiomycota</taxon>
        <taxon>Pucciniomycotina</taxon>
        <taxon>Pucciniomycetes</taxon>
        <taxon>Pucciniales</taxon>
        <taxon>Pucciniaceae</taxon>
        <taxon>Puccinia</taxon>
    </lineage>
</organism>
<sequence>MRGGVRHGHSPLTGSAHDHQPPPAEQRAMAAAAAPTSNSNSNSNTSDGRPAKRTRFSTPEAEQPGPRAADHPQQKLGQEPEVSGAPHTPGFSSDGRSGREDRAHRGSEAKDPQPASPSTTIPPPLAPQTPSDRQDSLTPLSEPRSEEENYPLTAEVSENDPEISQYDIWSDCEQEDFDQSELPHNGLLPTASQLTSATAVQEQQQLTASTPHQPKPPDPPNEPDHAPSQSRKSQLSPDHRQSSAHFIIPRRSISSPLRPPSNPNPAPKTKRTVSSLFTTGTGEPFPMAIHPPSSGSPTFQPAILYPPPTATSAQKSTPEERQTRPMDDDALPYLPAAKPRRALSSLFQTGAGQPFPMDEPAEETSSSSAAQTQDCPVFGFQTARGTPVAPPSKDAMRKALDICAHPALSPFPKPHYTEPDSPSPSHRAKIQKASQLSCSSSVSPSSRANGANKSPTEDSRPIVRAPTPSSSSMPPPPTKLDSSKPSVGGLFSTASGTPIHIPISAIERARAHLDNPSQSSDSRPPPTNRAGSPLKDVSNLRPAPHSHHRLSATTDLLTGVGTRPSGHPSLSAKLHESLSAVVPKIPSQPTTAATLMSTPVRTLSSGMTVRSALQDSPNEPPSLPHTTTTAPVRRISNRIHIGLTPQATSRRASREGKAQEPRSFVTPFKKKLEPMPGQPVSLCTPARTAFYPAQETPSADPSRRSVMYIDPVTPFGRQGSSGGKPQSVFDLSTRSRQKIPMAQWLASPKGYSARHLLSLAVPESVVYMTAKSAAIWTFNAFTEPFGALQALGELLHAGCSISRCSPKWVANHWALIVWKLAAFVRWQPDCLSRVWKPSNAVQQLKYRYEREFVRGDRPVLKRILENDCPPSMPMCLVIVGIVRRSSPSSSSAIQGGPTVPEILELSDGWYRIKAHLDPVLLRVLRRGGLRVGFKLAISGATTEAPPPVATTALNKTPGEKKKRAPVKETEDEGEDEACLYLEGNATARARWHEPLGLRPRPWIAALRSLSHDGGRIPLLDIVIVKLFPPMFVDQEGRMGRWGIAEENMLQLAWEKEREKEADNVAQEQEKELEKIQLVADLVATVHAAKSDGKRRSSGGDKSAEEERSSLEDAAFDADDLCEELLEDEVSSDALTHLSGAQLVQLRESAQRRYDAFRSTAADEGRKMLDMRVPPRRTRHVQQLSVIDFHASNAASRTTMTMAGRLVGQISVQDLSLLPEQFLKEGCRYWVENLQPSRSARWDVCARTKTARPELREINLSTRRDTRWTSIALDA</sequence>
<evidence type="ECO:0000313" key="4">
    <source>
        <dbReference type="EMBL" id="OAV97616.1"/>
    </source>
</evidence>
<name>A0A180GXQ1_PUCT1</name>
<evidence type="ECO:0000259" key="3">
    <source>
        <dbReference type="Pfam" id="PF09169"/>
    </source>
</evidence>
<feature type="compositionally biased region" description="Basic and acidic residues" evidence="1">
    <location>
        <begin position="317"/>
        <end position="327"/>
    </location>
</feature>
<feature type="region of interest" description="Disordered" evidence="1">
    <location>
        <begin position="1"/>
        <end position="333"/>
    </location>
</feature>
<dbReference type="Gene3D" id="2.40.50.140">
    <property type="entry name" value="Nucleic acid-binding proteins"/>
    <property type="match status" value="3"/>
</dbReference>
<feature type="compositionally biased region" description="Polar residues" evidence="1">
    <location>
        <begin position="190"/>
        <end position="210"/>
    </location>
</feature>
<feature type="region of interest" description="Disordered" evidence="1">
    <location>
        <begin position="347"/>
        <end position="496"/>
    </location>
</feature>
<feature type="domain" description="Breast cancer type 2 susceptibility protein helical" evidence="3">
    <location>
        <begin position="804"/>
        <end position="851"/>
    </location>
</feature>
<dbReference type="InterPro" id="IPR036315">
    <property type="entry name" value="BRCA2_hlx_sf"/>
</dbReference>
<dbReference type="SUPFAM" id="SSF81872">
    <property type="entry name" value="BRCA2 helical domain"/>
    <property type="match status" value="1"/>
</dbReference>
<feature type="compositionally biased region" description="Basic and acidic residues" evidence="1">
    <location>
        <begin position="96"/>
        <end position="111"/>
    </location>
</feature>
<feature type="compositionally biased region" description="Polar residues" evidence="1">
    <location>
        <begin position="128"/>
        <end position="139"/>
    </location>
</feature>
<dbReference type="VEuPathDB" id="FungiDB:PTTG_01925"/>
<reference evidence="4" key="2">
    <citation type="submission" date="2016-05" db="EMBL/GenBank/DDBJ databases">
        <title>Comparative analysis highlights variable genome content of wheat rusts and divergence of the mating loci.</title>
        <authorList>
            <person name="Cuomo C.A."/>
            <person name="Bakkeren G."/>
            <person name="Szabo L."/>
            <person name="Khalil H."/>
            <person name="Joly D."/>
            <person name="Goldberg J."/>
            <person name="Young S."/>
            <person name="Zeng Q."/>
            <person name="Fellers J."/>
        </authorList>
    </citation>
    <scope>NUCLEOTIDE SEQUENCE [LARGE SCALE GENOMIC DNA]</scope>
    <source>
        <strain evidence="4">1-1 BBBD Race 1</strain>
    </source>
</reference>
<dbReference type="PANTHER" id="PTHR11289">
    <property type="entry name" value="BREAST CANCER TYPE 2 SUSCEPTIBILITY PROTEIN BRCA2"/>
    <property type="match status" value="1"/>
</dbReference>
<dbReference type="GO" id="GO:0000724">
    <property type="term" value="P:double-strand break repair via homologous recombination"/>
    <property type="evidence" value="ECO:0007669"/>
    <property type="project" value="InterPro"/>
</dbReference>
<feature type="compositionally biased region" description="Low complexity" evidence="1">
    <location>
        <begin position="247"/>
        <end position="256"/>
    </location>
</feature>
<dbReference type="Pfam" id="PF09169">
    <property type="entry name" value="BRCA-2_helical"/>
    <property type="match status" value="1"/>
</dbReference>
<evidence type="ECO:0000256" key="1">
    <source>
        <dbReference type="SAM" id="MobiDB-lite"/>
    </source>
</evidence>
<protein>
    <recommendedName>
        <fullName evidence="7">BRCA2 OB1 domain-containing protein</fullName>
    </recommendedName>
</protein>
<dbReference type="AlphaFoldDB" id="A0A180GXQ1"/>
<dbReference type="Pfam" id="PF09103">
    <property type="entry name" value="BRCA-2_OB1"/>
    <property type="match status" value="1"/>
</dbReference>
<accession>A0A180GXQ1</accession>
<evidence type="ECO:0000313" key="5">
    <source>
        <dbReference type="EnsemblFungi" id="PTTG_01925-t43_2-p1"/>
    </source>
</evidence>
<dbReference type="STRING" id="630390.A0A180GXQ1"/>
<evidence type="ECO:0000259" key="2">
    <source>
        <dbReference type="Pfam" id="PF09103"/>
    </source>
</evidence>
<dbReference type="OrthoDB" id="21095at2759"/>
<keyword evidence="6" id="KW-1185">Reference proteome</keyword>
<dbReference type="InterPro" id="IPR012340">
    <property type="entry name" value="NA-bd_OB-fold"/>
</dbReference>
<dbReference type="InterPro" id="IPR015187">
    <property type="entry name" value="BRCA2_OB_1"/>
</dbReference>
<evidence type="ECO:0000313" key="6">
    <source>
        <dbReference type="Proteomes" id="UP000005240"/>
    </source>
</evidence>
<dbReference type="Proteomes" id="UP000005240">
    <property type="component" value="Unassembled WGS sequence"/>
</dbReference>
<feature type="compositionally biased region" description="Pro residues" evidence="1">
    <location>
        <begin position="257"/>
        <end position="266"/>
    </location>
</feature>
<dbReference type="EnsemblFungi" id="PTTG_01925-t43_2">
    <property type="protein sequence ID" value="PTTG_01925-t43_2-p1"/>
    <property type="gene ID" value="PTTG_01925"/>
</dbReference>
<feature type="region of interest" description="Disordered" evidence="1">
    <location>
        <begin position="1088"/>
        <end position="1112"/>
    </location>
</feature>
<feature type="compositionally biased region" description="Low complexity" evidence="1">
    <location>
        <begin position="363"/>
        <end position="373"/>
    </location>
</feature>
<dbReference type="EMBL" id="ADAS02000012">
    <property type="protein sequence ID" value="OAV97616.1"/>
    <property type="molecule type" value="Genomic_DNA"/>
</dbReference>
<feature type="region of interest" description="Disordered" evidence="1">
    <location>
        <begin position="946"/>
        <end position="972"/>
    </location>
</feature>
<feature type="domain" description="BRCA2 OB1" evidence="2">
    <location>
        <begin position="858"/>
        <end position="998"/>
    </location>
</feature>
<gene>
    <name evidence="4" type="ORF">PTTG_01925</name>
</gene>
<dbReference type="InterPro" id="IPR015252">
    <property type="entry name" value="BRCA2_hlx"/>
</dbReference>
<feature type="compositionally biased region" description="Polar residues" evidence="1">
    <location>
        <begin position="272"/>
        <end position="281"/>
    </location>
</feature>
<feature type="region of interest" description="Disordered" evidence="1">
    <location>
        <begin position="513"/>
        <end position="552"/>
    </location>
</feature>
<evidence type="ECO:0008006" key="7">
    <source>
        <dbReference type="Google" id="ProtNLM"/>
    </source>
</evidence>
<feature type="compositionally biased region" description="Low complexity" evidence="1">
    <location>
        <begin position="30"/>
        <end position="46"/>
    </location>
</feature>
<dbReference type="SUPFAM" id="SSF50249">
    <property type="entry name" value="Nucleic acid-binding proteins"/>
    <property type="match status" value="2"/>
</dbReference>
<proteinExistence type="predicted"/>
<feature type="compositionally biased region" description="Basic and acidic residues" evidence="1">
    <location>
        <begin position="1088"/>
        <end position="1110"/>
    </location>
</feature>
<dbReference type="InterPro" id="IPR015525">
    <property type="entry name" value="BRCA2"/>
</dbReference>